<name>A0A544YQK0_9ACTN</name>
<keyword evidence="6" id="KW-0813">Transport</keyword>
<dbReference type="InterPro" id="IPR013525">
    <property type="entry name" value="ABC2_TM"/>
</dbReference>
<dbReference type="PANTHER" id="PTHR43229">
    <property type="entry name" value="NODULATION PROTEIN J"/>
    <property type="match status" value="1"/>
</dbReference>
<dbReference type="Pfam" id="PF01061">
    <property type="entry name" value="ABC2_membrane"/>
    <property type="match status" value="1"/>
</dbReference>
<dbReference type="GO" id="GO:0043190">
    <property type="term" value="C:ATP-binding cassette (ABC) transporter complex"/>
    <property type="evidence" value="ECO:0007669"/>
    <property type="project" value="InterPro"/>
</dbReference>
<evidence type="ECO:0000256" key="7">
    <source>
        <dbReference type="SAM" id="MobiDB-lite"/>
    </source>
</evidence>
<dbReference type="InterPro" id="IPR051784">
    <property type="entry name" value="Nod_factor_ABC_transporter"/>
</dbReference>
<dbReference type="AlphaFoldDB" id="A0A544YQK0"/>
<evidence type="ECO:0000256" key="2">
    <source>
        <dbReference type="ARBA" id="ARBA00022692"/>
    </source>
</evidence>
<keyword evidence="5" id="KW-0046">Antibiotic resistance</keyword>
<feature type="transmembrane region" description="Helical" evidence="6">
    <location>
        <begin position="260"/>
        <end position="279"/>
    </location>
</feature>
<feature type="transmembrane region" description="Helical" evidence="6">
    <location>
        <begin position="205"/>
        <end position="222"/>
    </location>
</feature>
<dbReference type="EMBL" id="VIRM01000027">
    <property type="protein sequence ID" value="TQS19038.1"/>
    <property type="molecule type" value="Genomic_DNA"/>
</dbReference>
<evidence type="ECO:0000313" key="9">
    <source>
        <dbReference type="EMBL" id="TQS19038.1"/>
    </source>
</evidence>
<feature type="compositionally biased region" description="Low complexity" evidence="7">
    <location>
        <begin position="1"/>
        <end position="14"/>
    </location>
</feature>
<proteinExistence type="inferred from homology"/>
<dbReference type="PIRSF" id="PIRSF006648">
    <property type="entry name" value="DrrB"/>
    <property type="match status" value="1"/>
</dbReference>
<feature type="transmembrane region" description="Helical" evidence="6">
    <location>
        <begin position="144"/>
        <end position="162"/>
    </location>
</feature>
<feature type="transmembrane region" description="Helical" evidence="6">
    <location>
        <begin position="89"/>
        <end position="111"/>
    </location>
</feature>
<comment type="caution">
    <text evidence="9">The sequence shown here is derived from an EMBL/GenBank/DDBJ whole genome shotgun (WGS) entry which is preliminary data.</text>
</comment>
<gene>
    <name evidence="9" type="ORF">FLX08_21920</name>
</gene>
<dbReference type="InterPro" id="IPR000412">
    <property type="entry name" value="ABC_2_transport"/>
</dbReference>
<keyword evidence="3 6" id="KW-1133">Transmembrane helix</keyword>
<dbReference type="PANTHER" id="PTHR43229:SF2">
    <property type="entry name" value="NODULATION PROTEIN J"/>
    <property type="match status" value="1"/>
</dbReference>
<dbReference type="RefSeq" id="WP_142620775.1">
    <property type="nucleotide sequence ID" value="NZ_VIRM01000027.1"/>
</dbReference>
<evidence type="ECO:0000256" key="4">
    <source>
        <dbReference type="ARBA" id="ARBA00023136"/>
    </source>
</evidence>
<dbReference type="InterPro" id="IPR047817">
    <property type="entry name" value="ABC2_TM_bact-type"/>
</dbReference>
<dbReference type="PROSITE" id="PS51012">
    <property type="entry name" value="ABC_TM2"/>
    <property type="match status" value="1"/>
</dbReference>
<keyword evidence="2 6" id="KW-0812">Transmembrane</keyword>
<evidence type="ECO:0000256" key="6">
    <source>
        <dbReference type="RuleBase" id="RU361157"/>
    </source>
</evidence>
<organism evidence="9 10">
    <name type="scientific">Microbispora hainanensis</name>
    <dbReference type="NCBI Taxonomy" id="568844"/>
    <lineage>
        <taxon>Bacteria</taxon>
        <taxon>Bacillati</taxon>
        <taxon>Actinomycetota</taxon>
        <taxon>Actinomycetes</taxon>
        <taxon>Streptosporangiales</taxon>
        <taxon>Streptosporangiaceae</taxon>
        <taxon>Microbispora</taxon>
    </lineage>
</organism>
<evidence type="ECO:0000256" key="1">
    <source>
        <dbReference type="ARBA" id="ARBA00004141"/>
    </source>
</evidence>
<evidence type="ECO:0000259" key="8">
    <source>
        <dbReference type="PROSITE" id="PS51012"/>
    </source>
</evidence>
<keyword evidence="6" id="KW-1003">Cell membrane</keyword>
<sequence>MTTTTTATTVTTGTPGSRRVDPAAAVARTTPRSSLQEAWVQTLSMAWRALKKMRRKPEQFFDVLIQPLLFTAMFAFIFGGAISGSVSNYLPILIPGILAQTALTVCMATGVQLREDMDKGVFDRFKSLPIARIAPLAGPMIADLIRYGIASVLTVVTALIIGYRPGGGVLGCIGGVALTIIAGWSLAWIFTWLGTMARSAQSVQGISMMIMFPLTFLSNAFVPAKTLPGWLEAFVKVNPVSHVVSAVRDLFNDGAVTAEVGWAVVGCAVVVVVFAPLAVRSYSRKM</sequence>
<feature type="transmembrane region" description="Helical" evidence="6">
    <location>
        <begin position="168"/>
        <end position="193"/>
    </location>
</feature>
<comment type="similarity">
    <text evidence="6">Belongs to the ABC-2 integral membrane protein family.</text>
</comment>
<comment type="subcellular location">
    <subcellularLocation>
        <location evidence="6">Cell membrane</location>
        <topology evidence="6">Multi-pass membrane protein</topology>
    </subcellularLocation>
    <subcellularLocation>
        <location evidence="1">Membrane</location>
        <topology evidence="1">Multi-pass membrane protein</topology>
    </subcellularLocation>
</comment>
<dbReference type="GO" id="GO:0046677">
    <property type="term" value="P:response to antibiotic"/>
    <property type="evidence" value="ECO:0007669"/>
    <property type="project" value="UniProtKB-KW"/>
</dbReference>
<protein>
    <recommendedName>
        <fullName evidence="6">Transport permease protein</fullName>
    </recommendedName>
</protein>
<feature type="transmembrane region" description="Helical" evidence="6">
    <location>
        <begin position="60"/>
        <end position="83"/>
    </location>
</feature>
<dbReference type="PRINTS" id="PR00164">
    <property type="entry name" value="ABC2TRNSPORT"/>
</dbReference>
<feature type="domain" description="ABC transmembrane type-2" evidence="8">
    <location>
        <begin position="58"/>
        <end position="285"/>
    </location>
</feature>
<keyword evidence="4 6" id="KW-0472">Membrane</keyword>
<evidence type="ECO:0000256" key="3">
    <source>
        <dbReference type="ARBA" id="ARBA00022989"/>
    </source>
</evidence>
<reference evidence="9 10" key="1">
    <citation type="submission" date="2019-07" db="EMBL/GenBank/DDBJ databases">
        <title>Microbispora hainanensis DSM 45428.</title>
        <authorList>
            <person name="Thawai C."/>
        </authorList>
    </citation>
    <scope>NUCLEOTIDE SEQUENCE [LARGE SCALE GENOMIC DNA]</scope>
    <source>
        <strain evidence="9 10">DSM 45428</strain>
    </source>
</reference>
<accession>A0A544YQK0</accession>
<dbReference type="GO" id="GO:0140359">
    <property type="term" value="F:ABC-type transporter activity"/>
    <property type="evidence" value="ECO:0007669"/>
    <property type="project" value="InterPro"/>
</dbReference>
<evidence type="ECO:0000313" key="10">
    <source>
        <dbReference type="Proteomes" id="UP000316541"/>
    </source>
</evidence>
<evidence type="ECO:0000256" key="5">
    <source>
        <dbReference type="ARBA" id="ARBA00023251"/>
    </source>
</evidence>
<dbReference type="Proteomes" id="UP000316541">
    <property type="component" value="Unassembled WGS sequence"/>
</dbReference>
<feature type="region of interest" description="Disordered" evidence="7">
    <location>
        <begin position="1"/>
        <end position="27"/>
    </location>
</feature>